<evidence type="ECO:0000313" key="2">
    <source>
        <dbReference type="Proteomes" id="UP000799753"/>
    </source>
</evidence>
<dbReference type="EMBL" id="MU006804">
    <property type="protein sequence ID" value="KAF2635678.1"/>
    <property type="molecule type" value="Genomic_DNA"/>
</dbReference>
<dbReference type="Gene3D" id="3.40.462.20">
    <property type="match status" value="1"/>
</dbReference>
<protein>
    <submittedName>
        <fullName evidence="1">Uncharacterized protein</fullName>
    </submittedName>
</protein>
<dbReference type="Proteomes" id="UP000799753">
    <property type="component" value="Unassembled WGS sequence"/>
</dbReference>
<evidence type="ECO:0000313" key="1">
    <source>
        <dbReference type="EMBL" id="KAF2635678.1"/>
    </source>
</evidence>
<organism evidence="1 2">
    <name type="scientific">Massarina eburnea CBS 473.64</name>
    <dbReference type="NCBI Taxonomy" id="1395130"/>
    <lineage>
        <taxon>Eukaryota</taxon>
        <taxon>Fungi</taxon>
        <taxon>Dikarya</taxon>
        <taxon>Ascomycota</taxon>
        <taxon>Pezizomycotina</taxon>
        <taxon>Dothideomycetes</taxon>
        <taxon>Pleosporomycetidae</taxon>
        <taxon>Pleosporales</taxon>
        <taxon>Massarineae</taxon>
        <taxon>Massarinaceae</taxon>
        <taxon>Massarina</taxon>
    </lineage>
</organism>
<proteinExistence type="predicted"/>
<dbReference type="AlphaFoldDB" id="A0A6A6RND9"/>
<accession>A0A6A6RND9</accession>
<name>A0A6A6RND9_9PLEO</name>
<reference evidence="1" key="1">
    <citation type="journal article" date="2020" name="Stud. Mycol.">
        <title>101 Dothideomycetes genomes: a test case for predicting lifestyles and emergence of pathogens.</title>
        <authorList>
            <person name="Haridas S."/>
            <person name="Albert R."/>
            <person name="Binder M."/>
            <person name="Bloem J."/>
            <person name="Labutti K."/>
            <person name="Salamov A."/>
            <person name="Andreopoulos B."/>
            <person name="Baker S."/>
            <person name="Barry K."/>
            <person name="Bills G."/>
            <person name="Bluhm B."/>
            <person name="Cannon C."/>
            <person name="Castanera R."/>
            <person name="Culley D."/>
            <person name="Daum C."/>
            <person name="Ezra D."/>
            <person name="Gonzalez J."/>
            <person name="Henrissat B."/>
            <person name="Kuo A."/>
            <person name="Liang C."/>
            <person name="Lipzen A."/>
            <person name="Lutzoni F."/>
            <person name="Magnuson J."/>
            <person name="Mondo S."/>
            <person name="Nolan M."/>
            <person name="Ohm R."/>
            <person name="Pangilinan J."/>
            <person name="Park H.-J."/>
            <person name="Ramirez L."/>
            <person name="Alfaro M."/>
            <person name="Sun H."/>
            <person name="Tritt A."/>
            <person name="Yoshinaga Y."/>
            <person name="Zwiers L.-H."/>
            <person name="Turgeon B."/>
            <person name="Goodwin S."/>
            <person name="Spatafora J."/>
            <person name="Crous P."/>
            <person name="Grigoriev I."/>
        </authorList>
    </citation>
    <scope>NUCLEOTIDE SEQUENCE</scope>
    <source>
        <strain evidence="1">CBS 473.64</strain>
    </source>
</reference>
<sequence length="179" mass="19309">MLWHALRGGGSGFGCRLYQRYVTLAAVYRFSSRNLTDDEILSCRLVFPAEAVGSVVHIFLALTSPSPALSASLVFMRAPSTAPVPGVPVVMLGLTVFGAAPDAERICASTFEGEVMEKAIVATAAMVGFAKMNDGIEASNRLGEWYKDLPQRLPRSCLWLCRTSSIRSVPRILGEGLEV</sequence>
<gene>
    <name evidence="1" type="ORF">P280DRAFT_473610</name>
</gene>
<keyword evidence="2" id="KW-1185">Reference proteome</keyword>
<dbReference type="InterPro" id="IPR016169">
    <property type="entry name" value="FAD-bd_PCMH_sub2"/>
</dbReference>
<dbReference type="Gene3D" id="3.30.465.10">
    <property type="match status" value="1"/>
</dbReference>